<dbReference type="InterPro" id="IPR008143">
    <property type="entry name" value="Ala_DH/PNT_CS2"/>
</dbReference>
<comment type="caution">
    <text evidence="13">The sequence shown here is derived from an EMBL/GenBank/DDBJ whole genome shotgun (WGS) entry which is preliminary data.</text>
</comment>
<dbReference type="InterPro" id="IPR004099">
    <property type="entry name" value="Pyr_nucl-diS_OxRdtase_dimer"/>
</dbReference>
<dbReference type="Gene3D" id="3.50.50.60">
    <property type="entry name" value="FAD/NAD(P)-binding domain"/>
    <property type="match status" value="2"/>
</dbReference>
<dbReference type="PROSITE" id="PS00837">
    <property type="entry name" value="ALADH_PNT_2"/>
    <property type="match status" value="1"/>
</dbReference>
<dbReference type="GO" id="GO:0050660">
    <property type="term" value="F:flavin adenine dinucleotide binding"/>
    <property type="evidence" value="ECO:0007669"/>
    <property type="project" value="TreeGrafter"/>
</dbReference>
<feature type="binding site" evidence="8">
    <location>
        <begin position="179"/>
        <end position="186"/>
    </location>
    <ligand>
        <name>NAD(+)</name>
        <dbReference type="ChEBI" id="CHEBI:57540"/>
    </ligand>
</feature>
<name>A0A2N3WJK1_9PSEU</name>
<organism evidence="13 14">
    <name type="scientific">Amycolatopsis echigonensis</name>
    <dbReference type="NCBI Taxonomy" id="2576905"/>
    <lineage>
        <taxon>Bacteria</taxon>
        <taxon>Bacillati</taxon>
        <taxon>Actinomycetota</taxon>
        <taxon>Actinomycetes</taxon>
        <taxon>Pseudonocardiales</taxon>
        <taxon>Pseudonocardiaceae</taxon>
        <taxon>Amycolatopsis</taxon>
    </lineage>
</organism>
<comment type="cofactor">
    <cofactor evidence="8">
        <name>FAD</name>
        <dbReference type="ChEBI" id="CHEBI:57692"/>
    </cofactor>
    <text evidence="8">Binds 1 FAD per subunit.</text>
</comment>
<keyword evidence="2 10" id="KW-0285">Flavoprotein</keyword>
<feature type="domain" description="FAD/NAD(P)-binding" evidence="12">
    <location>
        <begin position="9"/>
        <end position="325"/>
    </location>
</feature>
<comment type="similarity">
    <text evidence="1 10">Belongs to the class-I pyridine nucleotide-disulfide oxidoreductase family.</text>
</comment>
<dbReference type="SUPFAM" id="SSF55424">
    <property type="entry name" value="FAD/NAD-linked reductases, dimerisation (C-terminal) domain"/>
    <property type="match status" value="1"/>
</dbReference>
<sequence>MTRGSDRADLVIVGGGTAGIIAAKTAGGLGARVVLVERDRTGGDCLWTGCVPSKSLIAAARAAQSMRTAGRFGITPVEPQVDFAAVMAHVRGAIERIEPVDSPAALTDAGAEVIAGTAVFTGPDELQVDGRSLRFRHALIATGSAPALPPVPGLAEAEPLTSDTVWDLVELPARLAVLGGGPIGCELGQAFARLGAEVTIIEATDRLVPREEPRAAIVLSAALSADGVRVLTSTTVTKAAEQAEEVRLDLTGRAGTSVLDVDRLLVATGRRPRTDGLGLETAGVHVNEHGYVAVDAKLRTSNRRIYAAGDVTGAPAFTHVAGMHGSIAATNALLAPVRRIDHDTIPWVTFTDPEIAHVGLTEDQARQRHGDAVRVRLLRHEHVDRAIVEDDTDGFTQVVLDAKGRVLGATIVAPRAGEMIAELTGLVARRGRLRDLASMIHPYPAWSDGVWNAAIAESSDALQTPAKRRLTGALLRLRRAR</sequence>
<gene>
    <name evidence="13" type="ORF">ATK30_4920</name>
</gene>
<evidence type="ECO:0000256" key="1">
    <source>
        <dbReference type="ARBA" id="ARBA00007532"/>
    </source>
</evidence>
<feature type="binding site" evidence="8">
    <location>
        <begin position="142"/>
        <end position="144"/>
    </location>
    <ligand>
        <name>FAD</name>
        <dbReference type="ChEBI" id="CHEBI:57692"/>
    </ligand>
</feature>
<evidence type="ECO:0000259" key="11">
    <source>
        <dbReference type="Pfam" id="PF02852"/>
    </source>
</evidence>
<keyword evidence="3 8" id="KW-0274">FAD</keyword>
<keyword evidence="5 10" id="KW-0560">Oxidoreductase</keyword>
<evidence type="ECO:0000256" key="3">
    <source>
        <dbReference type="ARBA" id="ARBA00022827"/>
    </source>
</evidence>
<evidence type="ECO:0000259" key="12">
    <source>
        <dbReference type="Pfam" id="PF07992"/>
    </source>
</evidence>
<dbReference type="Gene3D" id="3.30.390.30">
    <property type="match status" value="1"/>
</dbReference>
<keyword evidence="13" id="KW-0670">Pyruvate</keyword>
<evidence type="ECO:0000256" key="4">
    <source>
        <dbReference type="ARBA" id="ARBA00022857"/>
    </source>
</evidence>
<dbReference type="PIRSF" id="PIRSF000350">
    <property type="entry name" value="Mercury_reductase_MerA"/>
    <property type="match status" value="1"/>
</dbReference>
<keyword evidence="7 10" id="KW-0676">Redox-active center</keyword>
<evidence type="ECO:0000256" key="2">
    <source>
        <dbReference type="ARBA" id="ARBA00022630"/>
    </source>
</evidence>
<dbReference type="InterPro" id="IPR016156">
    <property type="entry name" value="FAD/NAD-linked_Rdtase_dimer_sf"/>
</dbReference>
<feature type="binding site" evidence="8">
    <location>
        <position position="310"/>
    </location>
    <ligand>
        <name>FAD</name>
        <dbReference type="ChEBI" id="CHEBI:57692"/>
    </ligand>
</feature>
<protein>
    <submittedName>
        <fullName evidence="13">Pyruvate/2-oxoglutarate dehydrogenase complex dihydrolipoamide dehydrogenase (E3) component</fullName>
    </submittedName>
</protein>
<evidence type="ECO:0000256" key="9">
    <source>
        <dbReference type="PIRSR" id="PIRSR000350-4"/>
    </source>
</evidence>
<dbReference type="InterPro" id="IPR001100">
    <property type="entry name" value="Pyr_nuc-diS_OxRdtase"/>
</dbReference>
<feature type="binding site" evidence="8">
    <location>
        <position position="202"/>
    </location>
    <ligand>
        <name>NAD(+)</name>
        <dbReference type="ChEBI" id="CHEBI:57540"/>
    </ligand>
</feature>
<dbReference type="PRINTS" id="PR00368">
    <property type="entry name" value="FADPNR"/>
</dbReference>
<dbReference type="Proteomes" id="UP000233750">
    <property type="component" value="Unassembled WGS sequence"/>
</dbReference>
<keyword evidence="8" id="KW-0547">Nucleotide-binding</keyword>
<accession>A0A2N3WJK1</accession>
<dbReference type="EMBL" id="PJMY01000003">
    <property type="protein sequence ID" value="PKV94051.1"/>
    <property type="molecule type" value="Genomic_DNA"/>
</dbReference>
<evidence type="ECO:0000256" key="8">
    <source>
        <dbReference type="PIRSR" id="PIRSR000350-3"/>
    </source>
</evidence>
<dbReference type="RefSeq" id="WP_101437557.1">
    <property type="nucleotide sequence ID" value="NZ_PJMY01000003.1"/>
</dbReference>
<feature type="binding site" evidence="8">
    <location>
        <position position="269"/>
    </location>
    <ligand>
        <name>NAD(+)</name>
        <dbReference type="ChEBI" id="CHEBI:57540"/>
    </ligand>
</feature>
<dbReference type="PANTHER" id="PTHR43014">
    <property type="entry name" value="MERCURIC REDUCTASE"/>
    <property type="match status" value="1"/>
</dbReference>
<dbReference type="AlphaFoldDB" id="A0A2N3WJK1"/>
<dbReference type="SUPFAM" id="SSF51905">
    <property type="entry name" value="FAD/NAD(P)-binding domain"/>
    <property type="match status" value="1"/>
</dbReference>
<dbReference type="InterPro" id="IPR036188">
    <property type="entry name" value="FAD/NAD-bd_sf"/>
</dbReference>
<keyword evidence="4" id="KW-0521">NADP</keyword>
<dbReference type="PANTHER" id="PTHR43014:SF2">
    <property type="entry name" value="MERCURIC REDUCTASE"/>
    <property type="match status" value="1"/>
</dbReference>
<evidence type="ECO:0000313" key="14">
    <source>
        <dbReference type="Proteomes" id="UP000233750"/>
    </source>
</evidence>
<proteinExistence type="inferred from homology"/>
<dbReference type="Pfam" id="PF07992">
    <property type="entry name" value="Pyr_redox_2"/>
    <property type="match status" value="1"/>
</dbReference>
<keyword evidence="14" id="KW-1185">Reference proteome</keyword>
<keyword evidence="6" id="KW-1015">Disulfide bond</keyword>
<evidence type="ECO:0000256" key="6">
    <source>
        <dbReference type="ARBA" id="ARBA00023157"/>
    </source>
</evidence>
<dbReference type="FunFam" id="3.30.390.30:FF:000001">
    <property type="entry name" value="Dihydrolipoyl dehydrogenase"/>
    <property type="match status" value="1"/>
</dbReference>
<feature type="domain" description="Pyridine nucleotide-disulphide oxidoreductase dimerisation" evidence="11">
    <location>
        <begin position="345"/>
        <end position="453"/>
    </location>
</feature>
<dbReference type="PRINTS" id="PR00411">
    <property type="entry name" value="PNDRDTASEI"/>
</dbReference>
<feature type="disulfide bond" description="Redox-active" evidence="9">
    <location>
        <begin position="45"/>
        <end position="50"/>
    </location>
</feature>
<evidence type="ECO:0000256" key="10">
    <source>
        <dbReference type="RuleBase" id="RU003691"/>
    </source>
</evidence>
<keyword evidence="8" id="KW-0520">NAD</keyword>
<dbReference type="PROSITE" id="PS00076">
    <property type="entry name" value="PYRIDINE_REDOX_1"/>
    <property type="match status" value="1"/>
</dbReference>
<evidence type="ECO:0000313" key="13">
    <source>
        <dbReference type="EMBL" id="PKV94051.1"/>
    </source>
</evidence>
<dbReference type="InterPro" id="IPR023753">
    <property type="entry name" value="FAD/NAD-binding_dom"/>
</dbReference>
<dbReference type="OrthoDB" id="4763248at2"/>
<dbReference type="Pfam" id="PF02852">
    <property type="entry name" value="Pyr_redox_dim"/>
    <property type="match status" value="1"/>
</dbReference>
<dbReference type="GO" id="GO:0003955">
    <property type="term" value="F:NAD(P)H dehydrogenase (quinone) activity"/>
    <property type="evidence" value="ECO:0007669"/>
    <property type="project" value="TreeGrafter"/>
</dbReference>
<dbReference type="GO" id="GO:0016668">
    <property type="term" value="F:oxidoreductase activity, acting on a sulfur group of donors, NAD(P) as acceptor"/>
    <property type="evidence" value="ECO:0007669"/>
    <property type="project" value="InterPro"/>
</dbReference>
<feature type="binding site" evidence="8">
    <location>
        <position position="54"/>
    </location>
    <ligand>
        <name>FAD</name>
        <dbReference type="ChEBI" id="CHEBI:57692"/>
    </ligand>
</feature>
<dbReference type="InterPro" id="IPR012999">
    <property type="entry name" value="Pyr_OxRdtase_I_AS"/>
</dbReference>
<evidence type="ECO:0000256" key="5">
    <source>
        <dbReference type="ARBA" id="ARBA00023002"/>
    </source>
</evidence>
<reference evidence="13 14" key="1">
    <citation type="submission" date="2017-12" db="EMBL/GenBank/DDBJ databases">
        <title>Sequencing the genomes of 1000 Actinobacteria strains.</title>
        <authorList>
            <person name="Klenk H.-P."/>
        </authorList>
    </citation>
    <scope>NUCLEOTIDE SEQUENCE [LARGE SCALE GENOMIC DNA]</scope>
    <source>
        <strain evidence="13 14">DSM 45165</strain>
    </source>
</reference>
<evidence type="ECO:0000256" key="7">
    <source>
        <dbReference type="ARBA" id="ARBA00023284"/>
    </source>
</evidence>